<sequence>MFYLDDMIGFTERVLTYTEGYDKTGFVSSGITYDATLRNLELIGEAATHVPTEVRERYPRVPWRLLVSVCGRSESEYGTEQRPRQADGHI</sequence>
<keyword evidence="4" id="KW-0547">Nucleotide-binding</keyword>
<keyword evidence="3" id="KW-0540">Nuclease</keyword>
<keyword evidence="7" id="KW-1185">Reference proteome</keyword>
<proteinExistence type="predicted"/>
<dbReference type="GO" id="GO:0110001">
    <property type="term" value="C:toxin-antitoxin complex"/>
    <property type="evidence" value="ECO:0007669"/>
    <property type="project" value="InterPro"/>
</dbReference>
<evidence type="ECO:0000256" key="1">
    <source>
        <dbReference type="ARBA" id="ARBA00022553"/>
    </source>
</evidence>
<gene>
    <name evidence="6" type="ORF">EV688_11560</name>
</gene>
<dbReference type="RefSeq" id="WP_117319336.1">
    <property type="nucleotide sequence ID" value="NZ_QQSW01000024.1"/>
</dbReference>
<evidence type="ECO:0000256" key="2">
    <source>
        <dbReference type="ARBA" id="ARBA00022649"/>
    </source>
</evidence>
<keyword evidence="1" id="KW-0597">Phosphoprotein</keyword>
<dbReference type="GO" id="GO:0004540">
    <property type="term" value="F:RNA nuclease activity"/>
    <property type="evidence" value="ECO:0007669"/>
    <property type="project" value="InterPro"/>
</dbReference>
<dbReference type="Proteomes" id="UP000294980">
    <property type="component" value="Unassembled WGS sequence"/>
</dbReference>
<reference evidence="6 7" key="1">
    <citation type="submission" date="2019-03" db="EMBL/GenBank/DDBJ databases">
        <title>Genomic Encyclopedia of Type Strains, Phase IV (KMG-IV): sequencing the most valuable type-strain genomes for metagenomic binning, comparative biology and taxonomic classification.</title>
        <authorList>
            <person name="Goeker M."/>
        </authorList>
    </citation>
    <scope>NUCLEOTIDE SEQUENCE [LARGE SCALE GENOMIC DNA]</scope>
    <source>
        <strain evidence="6 7">DSM 23344</strain>
    </source>
</reference>
<evidence type="ECO:0000313" key="7">
    <source>
        <dbReference type="Proteomes" id="UP000294980"/>
    </source>
</evidence>
<name>A0A4R2KJB7_9GAMM</name>
<dbReference type="InterPro" id="IPR008201">
    <property type="entry name" value="HepT-like"/>
</dbReference>
<dbReference type="OrthoDB" id="4829434at2"/>
<dbReference type="EMBL" id="SLWX01000015">
    <property type="protein sequence ID" value="TCO73743.1"/>
    <property type="molecule type" value="Genomic_DNA"/>
</dbReference>
<organism evidence="6 7">
    <name type="scientific">Chromatocurvus halotolerans</name>
    <dbReference type="NCBI Taxonomy" id="1132028"/>
    <lineage>
        <taxon>Bacteria</taxon>
        <taxon>Pseudomonadati</taxon>
        <taxon>Pseudomonadota</taxon>
        <taxon>Gammaproteobacteria</taxon>
        <taxon>Cellvibrionales</taxon>
        <taxon>Halieaceae</taxon>
        <taxon>Chromatocurvus</taxon>
    </lineage>
</organism>
<evidence type="ECO:0000313" key="6">
    <source>
        <dbReference type="EMBL" id="TCO73743.1"/>
    </source>
</evidence>
<dbReference type="GO" id="GO:0000166">
    <property type="term" value="F:nucleotide binding"/>
    <property type="evidence" value="ECO:0007669"/>
    <property type="project" value="UniProtKB-KW"/>
</dbReference>
<protein>
    <submittedName>
        <fullName evidence="6">Uncharacterized protein DUF86</fullName>
    </submittedName>
</protein>
<evidence type="ECO:0000256" key="4">
    <source>
        <dbReference type="ARBA" id="ARBA00022741"/>
    </source>
</evidence>
<dbReference type="Pfam" id="PF01934">
    <property type="entry name" value="HepT-like"/>
    <property type="match status" value="1"/>
</dbReference>
<dbReference type="InterPro" id="IPR051813">
    <property type="entry name" value="HepT_RNase_toxin"/>
</dbReference>
<keyword evidence="2" id="KW-1277">Toxin-antitoxin system</keyword>
<evidence type="ECO:0000256" key="3">
    <source>
        <dbReference type="ARBA" id="ARBA00022722"/>
    </source>
</evidence>
<dbReference type="GO" id="GO:0016787">
    <property type="term" value="F:hydrolase activity"/>
    <property type="evidence" value="ECO:0007669"/>
    <property type="project" value="UniProtKB-KW"/>
</dbReference>
<accession>A0A4R2KJB7</accession>
<comment type="caution">
    <text evidence="6">The sequence shown here is derived from an EMBL/GenBank/DDBJ whole genome shotgun (WGS) entry which is preliminary data.</text>
</comment>
<keyword evidence="5" id="KW-0378">Hydrolase</keyword>
<evidence type="ECO:0000256" key="5">
    <source>
        <dbReference type="ARBA" id="ARBA00022801"/>
    </source>
</evidence>
<dbReference type="PANTHER" id="PTHR34139:SF1">
    <property type="entry name" value="RNASE MJ1380-RELATED"/>
    <property type="match status" value="1"/>
</dbReference>
<dbReference type="AlphaFoldDB" id="A0A4R2KJB7"/>
<dbReference type="PANTHER" id="PTHR34139">
    <property type="entry name" value="UPF0331 PROTEIN MJ0127"/>
    <property type="match status" value="1"/>
</dbReference>